<dbReference type="OrthoDB" id="9803968at2"/>
<dbReference type="Gene3D" id="3.30.300.30">
    <property type="match status" value="1"/>
</dbReference>
<dbReference type="InterPro" id="IPR045851">
    <property type="entry name" value="AMP-bd_C_sf"/>
</dbReference>
<dbReference type="Proteomes" id="UP000294546">
    <property type="component" value="Unassembled WGS sequence"/>
</dbReference>
<dbReference type="InterPro" id="IPR042099">
    <property type="entry name" value="ANL_N_sf"/>
</dbReference>
<organism evidence="5 6">
    <name type="scientific">Marinobacterium mangrovicola</name>
    <dbReference type="NCBI Taxonomy" id="1476959"/>
    <lineage>
        <taxon>Bacteria</taxon>
        <taxon>Pseudomonadati</taxon>
        <taxon>Pseudomonadota</taxon>
        <taxon>Gammaproteobacteria</taxon>
        <taxon>Oceanospirillales</taxon>
        <taxon>Oceanospirillaceae</taxon>
        <taxon>Marinobacterium</taxon>
    </lineage>
</organism>
<comment type="caution">
    <text evidence="5">The sequence shown here is derived from an EMBL/GenBank/DDBJ whole genome shotgun (WGS) entry which is preliminary data.</text>
</comment>
<keyword evidence="2" id="KW-0436">Ligase</keyword>
<dbReference type="InterPro" id="IPR020845">
    <property type="entry name" value="AMP-binding_CS"/>
</dbReference>
<proteinExistence type="inferred from homology"/>
<dbReference type="PANTHER" id="PTHR43201">
    <property type="entry name" value="ACYL-COA SYNTHETASE"/>
    <property type="match status" value="1"/>
</dbReference>
<evidence type="ECO:0000256" key="2">
    <source>
        <dbReference type="ARBA" id="ARBA00022598"/>
    </source>
</evidence>
<dbReference type="InterPro" id="IPR025110">
    <property type="entry name" value="AMP-bd_C"/>
</dbReference>
<dbReference type="SUPFAM" id="SSF56801">
    <property type="entry name" value="Acetyl-CoA synthetase-like"/>
    <property type="match status" value="1"/>
</dbReference>
<dbReference type="PROSITE" id="PS00455">
    <property type="entry name" value="AMP_BINDING"/>
    <property type="match status" value="1"/>
</dbReference>
<accession>A0A4R1GNG6</accession>
<dbReference type="Pfam" id="PF13193">
    <property type="entry name" value="AMP-binding_C"/>
    <property type="match status" value="1"/>
</dbReference>
<evidence type="ECO:0000313" key="6">
    <source>
        <dbReference type="Proteomes" id="UP000294546"/>
    </source>
</evidence>
<feature type="domain" description="AMP-dependent synthetase/ligase" evidence="3">
    <location>
        <begin position="105"/>
        <end position="272"/>
    </location>
</feature>
<reference evidence="5 6" key="1">
    <citation type="submission" date="2019-03" db="EMBL/GenBank/DDBJ databases">
        <title>Genomic Encyclopedia of Archaeal and Bacterial Type Strains, Phase II (KMG-II): from individual species to whole genera.</title>
        <authorList>
            <person name="Goeker M."/>
        </authorList>
    </citation>
    <scope>NUCLEOTIDE SEQUENCE [LARGE SCALE GENOMIC DNA]</scope>
    <source>
        <strain evidence="5 6">DSM 27697</strain>
    </source>
</reference>
<evidence type="ECO:0000256" key="1">
    <source>
        <dbReference type="ARBA" id="ARBA00006432"/>
    </source>
</evidence>
<name>A0A4R1GNG6_9GAMM</name>
<dbReference type="Gene3D" id="3.40.50.12780">
    <property type="entry name" value="N-terminal domain of ligase-like"/>
    <property type="match status" value="1"/>
</dbReference>
<dbReference type="InterPro" id="IPR000873">
    <property type="entry name" value="AMP-dep_synth/lig_dom"/>
</dbReference>
<dbReference type="EMBL" id="SMFU01000007">
    <property type="protein sequence ID" value="TCK08891.1"/>
    <property type="molecule type" value="Genomic_DNA"/>
</dbReference>
<dbReference type="GO" id="GO:0031956">
    <property type="term" value="F:medium-chain fatty acid-CoA ligase activity"/>
    <property type="evidence" value="ECO:0007669"/>
    <property type="project" value="TreeGrafter"/>
</dbReference>
<evidence type="ECO:0000259" key="3">
    <source>
        <dbReference type="Pfam" id="PF00501"/>
    </source>
</evidence>
<evidence type="ECO:0000313" key="5">
    <source>
        <dbReference type="EMBL" id="TCK08891.1"/>
    </source>
</evidence>
<dbReference type="NCBIfam" id="NF006167">
    <property type="entry name" value="PRK08308.1"/>
    <property type="match status" value="1"/>
</dbReference>
<dbReference type="CDD" id="cd04433">
    <property type="entry name" value="AFD_class_I"/>
    <property type="match status" value="1"/>
</dbReference>
<evidence type="ECO:0000259" key="4">
    <source>
        <dbReference type="Pfam" id="PF13193"/>
    </source>
</evidence>
<dbReference type="Pfam" id="PF00501">
    <property type="entry name" value="AMP-binding"/>
    <property type="match status" value="1"/>
</dbReference>
<gene>
    <name evidence="5" type="ORF">CLV83_0987</name>
</gene>
<protein>
    <submittedName>
        <fullName evidence="5">Fatty-acyl-CoA synthase</fullName>
    </submittedName>
</protein>
<dbReference type="AlphaFoldDB" id="A0A4R1GNG6"/>
<dbReference type="PANTHER" id="PTHR43201:SF5">
    <property type="entry name" value="MEDIUM-CHAIN ACYL-COA LIGASE ACSF2, MITOCHONDRIAL"/>
    <property type="match status" value="1"/>
</dbReference>
<keyword evidence="6" id="KW-1185">Reference proteome</keyword>
<dbReference type="RefSeq" id="WP_132288307.1">
    <property type="nucleotide sequence ID" value="NZ_SMFU01000007.1"/>
</dbReference>
<feature type="domain" description="AMP-binding enzyme C-terminal" evidence="4">
    <location>
        <begin position="328"/>
        <end position="401"/>
    </location>
</feature>
<sequence>MLYLNDDYYDSEHFERCYRRFDAVAAISECKDRRLTVCLSDPVEWIALCLYVKARGGSVLPLHPTTPLEAARRLTRRSGSYALIFDQIERIELPPDSAAEVPPGLVQLSSGTTGEPKCIERSWESIDRELEDYLEALPQARDMTPVIACPVTHSYGLICGVLASLARRQEPHVLTQLNPKYVLRKLAQLPQPLLYAAPTLLHVLTRLLPQGENLFAVMTSGAVMPKAHFEALRERSVHLFQQYGCSEAGCVAINTDTRSAGAMGRPLARYQVESGSSADAPSEVVIQGAAQAIYTRDLGYFDSDGILHYLARIDDMINVAGINVYPKEVEDVVLTCEGVVDVVVFKRADPYAGERVCLQFVADRTVDEDELRRWCAEHLSPYQCPLEIAQVEEIPKLPNGKISRRLLADQVGHSAEQLSA</sequence>
<dbReference type="GO" id="GO:0006631">
    <property type="term" value="P:fatty acid metabolic process"/>
    <property type="evidence" value="ECO:0007669"/>
    <property type="project" value="TreeGrafter"/>
</dbReference>
<comment type="similarity">
    <text evidence="1">Belongs to the ATP-dependent AMP-binding enzyme family.</text>
</comment>